<dbReference type="OrthoDB" id="1669814at2759"/>
<proteinExistence type="inferred from homology"/>
<sequence>MSAMMATKVLTDRVAVVSASTKGIGFAIAKRLGADGASVVVSSRKPKNVEEAVTALRLEGIDASGITAHVGLKEDRNRLIDFAISQYGKLDILVSNAAANPHFGDIMSISDSQWDKLLTVNVSFQVEWAVTNSLTQMGTVLTFAVIWWFDLCLLYQRFAVQQFFFFACAEECELECNLLSAPVLYTRNGGNEQLRLLRKSNLTNL</sequence>
<dbReference type="SUPFAM" id="SSF51735">
    <property type="entry name" value="NAD(P)-binding Rossmann-fold domains"/>
    <property type="match status" value="1"/>
</dbReference>
<name>A0A016T406_9BILA</name>
<dbReference type="STRING" id="53326.A0A016T406"/>
<dbReference type="PANTHER" id="PTHR43943:SF16">
    <property type="entry name" value="DEHYDROGENASES, SHORT CHAIN"/>
    <property type="match status" value="1"/>
</dbReference>
<dbReference type="EMBL" id="JARK01001474">
    <property type="protein sequence ID" value="EYB97698.1"/>
    <property type="molecule type" value="Genomic_DNA"/>
</dbReference>
<accession>A0A016T406</accession>
<dbReference type="InterPro" id="IPR036291">
    <property type="entry name" value="NAD(P)-bd_dom_sf"/>
</dbReference>
<evidence type="ECO:0000313" key="2">
    <source>
        <dbReference type="EMBL" id="EYB97698.1"/>
    </source>
</evidence>
<gene>
    <name evidence="2" type="primary">Acey_s0138.g2064</name>
    <name evidence="2" type="ORF">Y032_0138g2064</name>
</gene>
<dbReference type="InterPro" id="IPR002347">
    <property type="entry name" value="SDR_fam"/>
</dbReference>
<dbReference type="AlphaFoldDB" id="A0A016T406"/>
<evidence type="ECO:0008006" key="4">
    <source>
        <dbReference type="Google" id="ProtNLM"/>
    </source>
</evidence>
<dbReference type="Pfam" id="PF00106">
    <property type="entry name" value="adh_short"/>
    <property type="match status" value="1"/>
</dbReference>
<dbReference type="Gene3D" id="3.40.50.720">
    <property type="entry name" value="NAD(P)-binding Rossmann-like Domain"/>
    <property type="match status" value="1"/>
</dbReference>
<dbReference type="GO" id="GO:0004090">
    <property type="term" value="F:carbonyl reductase (NADPH) activity"/>
    <property type="evidence" value="ECO:0007669"/>
    <property type="project" value="TreeGrafter"/>
</dbReference>
<reference evidence="3" key="1">
    <citation type="journal article" date="2015" name="Nat. Genet.">
        <title>The genome and transcriptome of the zoonotic hookworm Ancylostoma ceylanicum identify infection-specific gene families.</title>
        <authorList>
            <person name="Schwarz E.M."/>
            <person name="Hu Y."/>
            <person name="Antoshechkin I."/>
            <person name="Miller M.M."/>
            <person name="Sternberg P.W."/>
            <person name="Aroian R.V."/>
        </authorList>
    </citation>
    <scope>NUCLEOTIDE SEQUENCE</scope>
    <source>
        <strain evidence="3">HY135</strain>
    </source>
</reference>
<protein>
    <recommendedName>
        <fullName evidence="4">Oxidoreductase, short chain dehydrogenase/reductase family protein</fullName>
    </recommendedName>
</protein>
<dbReference type="PANTHER" id="PTHR43943">
    <property type="entry name" value="DEHYDROGENASE/REDUCTASE (SDR FAMILY) MEMBER 4"/>
    <property type="match status" value="1"/>
</dbReference>
<dbReference type="Proteomes" id="UP000024635">
    <property type="component" value="Unassembled WGS sequence"/>
</dbReference>
<organism evidence="2 3">
    <name type="scientific">Ancylostoma ceylanicum</name>
    <dbReference type="NCBI Taxonomy" id="53326"/>
    <lineage>
        <taxon>Eukaryota</taxon>
        <taxon>Metazoa</taxon>
        <taxon>Ecdysozoa</taxon>
        <taxon>Nematoda</taxon>
        <taxon>Chromadorea</taxon>
        <taxon>Rhabditida</taxon>
        <taxon>Rhabditina</taxon>
        <taxon>Rhabditomorpha</taxon>
        <taxon>Strongyloidea</taxon>
        <taxon>Ancylostomatidae</taxon>
        <taxon>Ancylostomatinae</taxon>
        <taxon>Ancylostoma</taxon>
    </lineage>
</organism>
<comment type="similarity">
    <text evidence="1">Belongs to the short-chain dehydrogenases/reductases (SDR) family.</text>
</comment>
<evidence type="ECO:0000256" key="1">
    <source>
        <dbReference type="ARBA" id="ARBA00006484"/>
    </source>
</evidence>
<comment type="caution">
    <text evidence="2">The sequence shown here is derived from an EMBL/GenBank/DDBJ whole genome shotgun (WGS) entry which is preliminary data.</text>
</comment>
<keyword evidence="3" id="KW-1185">Reference proteome</keyword>
<dbReference type="PRINTS" id="PR00081">
    <property type="entry name" value="GDHRDH"/>
</dbReference>
<evidence type="ECO:0000313" key="3">
    <source>
        <dbReference type="Proteomes" id="UP000024635"/>
    </source>
</evidence>